<protein>
    <submittedName>
        <fullName evidence="1">Uncharacterized protein</fullName>
    </submittedName>
</protein>
<proteinExistence type="predicted"/>
<reference evidence="1" key="1">
    <citation type="submission" date="2025-08" db="UniProtKB">
        <authorList>
            <consortium name="Ensembl"/>
        </authorList>
    </citation>
    <scope>IDENTIFICATION</scope>
</reference>
<evidence type="ECO:0000313" key="1">
    <source>
        <dbReference type="Ensembl" id="ENSPSTP00000021157.1"/>
    </source>
</evidence>
<evidence type="ECO:0000313" key="2">
    <source>
        <dbReference type="Proteomes" id="UP000694428"/>
    </source>
</evidence>
<organism evidence="1 2">
    <name type="scientific">Pavo cristatus</name>
    <name type="common">Indian peafowl</name>
    <name type="synonym">Blue peafowl</name>
    <dbReference type="NCBI Taxonomy" id="9049"/>
    <lineage>
        <taxon>Eukaryota</taxon>
        <taxon>Metazoa</taxon>
        <taxon>Chordata</taxon>
        <taxon>Craniata</taxon>
        <taxon>Vertebrata</taxon>
        <taxon>Euteleostomi</taxon>
        <taxon>Archelosauria</taxon>
        <taxon>Archosauria</taxon>
        <taxon>Dinosauria</taxon>
        <taxon>Saurischia</taxon>
        <taxon>Theropoda</taxon>
        <taxon>Coelurosauria</taxon>
        <taxon>Aves</taxon>
        <taxon>Neognathae</taxon>
        <taxon>Galloanserae</taxon>
        <taxon>Galliformes</taxon>
        <taxon>Phasianidae</taxon>
        <taxon>Phasianinae</taxon>
        <taxon>Pavo</taxon>
    </lineage>
</organism>
<sequence length="62" mass="7179">MAWVEKDYNDHLVSTPLLCAGLPTTQNAIEWYIKEDVAPCQRPKRRQPYAVMFSPKGKEQKT</sequence>
<dbReference type="Ensembl" id="ENSPSTT00000022198.1">
    <property type="protein sequence ID" value="ENSPSTP00000021157.1"/>
    <property type="gene ID" value="ENSPSTG00000015403.1"/>
</dbReference>
<dbReference type="Proteomes" id="UP000694428">
    <property type="component" value="Unplaced"/>
</dbReference>
<name>A0A8C9FUB9_PAVCR</name>
<dbReference type="AlphaFoldDB" id="A0A8C9FUB9"/>
<reference evidence="1" key="2">
    <citation type="submission" date="2025-09" db="UniProtKB">
        <authorList>
            <consortium name="Ensembl"/>
        </authorList>
    </citation>
    <scope>IDENTIFICATION</scope>
</reference>
<accession>A0A8C9FUB9</accession>
<keyword evidence="2" id="KW-1185">Reference proteome</keyword>